<dbReference type="PROSITE" id="PS50943">
    <property type="entry name" value="HTH_CROC1"/>
    <property type="match status" value="1"/>
</dbReference>
<dbReference type="EMBL" id="CP048268">
    <property type="protein sequence ID" value="QYN52622.1"/>
    <property type="molecule type" value="Genomic_DNA"/>
</dbReference>
<dbReference type="Pfam" id="PF01381">
    <property type="entry name" value="HTH_3"/>
    <property type="match status" value="1"/>
</dbReference>
<feature type="domain" description="HTH cro/C1-type" evidence="1">
    <location>
        <begin position="12"/>
        <end position="59"/>
    </location>
</feature>
<keyword evidence="3" id="KW-1185">Reference proteome</keyword>
<proteinExistence type="predicted"/>
<dbReference type="SMART" id="SM00530">
    <property type="entry name" value="HTH_XRE"/>
    <property type="match status" value="1"/>
</dbReference>
<dbReference type="SUPFAM" id="SSF47413">
    <property type="entry name" value="lambda repressor-like DNA-binding domains"/>
    <property type="match status" value="1"/>
</dbReference>
<dbReference type="Gene3D" id="1.10.260.40">
    <property type="entry name" value="lambda repressor-like DNA-binding domains"/>
    <property type="match status" value="1"/>
</dbReference>
<protein>
    <submittedName>
        <fullName evidence="2">Helix-turn-helix transcriptional regulator</fullName>
    </submittedName>
</protein>
<dbReference type="RefSeq" id="WP_220221010.1">
    <property type="nucleotide sequence ID" value="NZ_CP048268.1"/>
</dbReference>
<dbReference type="InterPro" id="IPR010982">
    <property type="entry name" value="Lambda_DNA-bd_dom_sf"/>
</dbReference>
<name>A0ABX8WA08_9LACO</name>
<evidence type="ECO:0000313" key="3">
    <source>
        <dbReference type="Proteomes" id="UP000826550"/>
    </source>
</evidence>
<dbReference type="InterPro" id="IPR001387">
    <property type="entry name" value="Cro/C1-type_HTH"/>
</dbReference>
<evidence type="ECO:0000259" key="1">
    <source>
        <dbReference type="PROSITE" id="PS50943"/>
    </source>
</evidence>
<organism evidence="2 3">
    <name type="scientific">Lactobacillus panisapium</name>
    <dbReference type="NCBI Taxonomy" id="2012495"/>
    <lineage>
        <taxon>Bacteria</taxon>
        <taxon>Bacillati</taxon>
        <taxon>Bacillota</taxon>
        <taxon>Bacilli</taxon>
        <taxon>Lactobacillales</taxon>
        <taxon>Lactobacillaceae</taxon>
        <taxon>Lactobacillus</taxon>
    </lineage>
</organism>
<sequence>MNVYTRIYKTAKKHGMSVKEVAKKAHIGENSIYRWKVIKPSIESLTKVAKVLHVSTDFLLGQDNNKGIDLADTTMPLFYQGHPIPDKYIKMLGFLMEEDIHEKSPKDKH</sequence>
<dbReference type="CDD" id="cd00093">
    <property type="entry name" value="HTH_XRE"/>
    <property type="match status" value="1"/>
</dbReference>
<reference evidence="2 3" key="1">
    <citation type="submission" date="2020-01" db="EMBL/GenBank/DDBJ databases">
        <title>Vast differences in strain-level diversity in the gut microbiota of two closely related honey bee species.</title>
        <authorList>
            <person name="Ellegaard K.M."/>
            <person name="Suenami S."/>
            <person name="Miyazaki R."/>
            <person name="Engel P."/>
        </authorList>
    </citation>
    <scope>NUCLEOTIDE SEQUENCE [LARGE SCALE GENOMIC DNA]</scope>
    <source>
        <strain evidence="2 3">ESL0416</strain>
    </source>
</reference>
<accession>A0ABX8WA08</accession>
<evidence type="ECO:0000313" key="2">
    <source>
        <dbReference type="EMBL" id="QYN52622.1"/>
    </source>
</evidence>
<gene>
    <name evidence="2" type="ORF">GYM71_04030</name>
</gene>
<dbReference type="Proteomes" id="UP000826550">
    <property type="component" value="Chromosome"/>
</dbReference>